<keyword evidence="5 8" id="KW-0812">Transmembrane</keyword>
<evidence type="ECO:0000256" key="7">
    <source>
        <dbReference type="ARBA" id="ARBA00023136"/>
    </source>
</evidence>
<protein>
    <recommendedName>
        <fullName evidence="8">Probable membrane transporter protein</fullName>
    </recommendedName>
</protein>
<evidence type="ECO:0000256" key="2">
    <source>
        <dbReference type="ARBA" id="ARBA00009142"/>
    </source>
</evidence>
<reference evidence="9" key="1">
    <citation type="journal article" date="2005" name="PLoS Biol.">
        <title>New insights into metabolic properties of marine bacteria encoding proteorhodopsins.</title>
        <authorList>
            <person name="Sabehi G."/>
            <person name="Loy A."/>
            <person name="Jung K.H."/>
            <person name="Partha R."/>
            <person name="Spudich J.L."/>
            <person name="Isaacson T."/>
            <person name="Hirschberg J."/>
            <person name="Wagner M."/>
            <person name="Beja O."/>
        </authorList>
    </citation>
    <scope>NUCLEOTIDE SEQUENCE</scope>
</reference>
<feature type="transmembrane region" description="Helical" evidence="8">
    <location>
        <begin position="78"/>
        <end position="95"/>
    </location>
</feature>
<feature type="transmembrane region" description="Helical" evidence="8">
    <location>
        <begin position="226"/>
        <end position="244"/>
    </location>
</feature>
<evidence type="ECO:0000256" key="8">
    <source>
        <dbReference type="RuleBase" id="RU363041"/>
    </source>
</evidence>
<proteinExistence type="inferred from homology"/>
<evidence type="ECO:0000256" key="4">
    <source>
        <dbReference type="ARBA" id="ARBA00022475"/>
    </source>
</evidence>
<evidence type="ECO:0000256" key="6">
    <source>
        <dbReference type="ARBA" id="ARBA00022989"/>
    </source>
</evidence>
<dbReference type="AlphaFoldDB" id="Q4JMJ3"/>
<sequence length="249" mass="26193">MESCMELTLFFLVAAGLSGGFVNGLAGFGTSLFALGWLLQVMPPREAVAIALACSIATGVPGIWAVRRSIDVRRLSVFLLPALVGVPLGFAALSLIDARMLSSIVGIMLLTYGGYFALRRNLPELSGRWLPVEAGIGFVGGILGAMAGLSGALPSMWLAMRPWPKGVQRGVLQPFNMVILSAATVMLALDGGFDATVLRNLALTLPASAVGAAIGLWLFRKLSDHGYRRLLIGLMLVSGIVLLVRTLSG</sequence>
<dbReference type="InterPro" id="IPR052017">
    <property type="entry name" value="TSUP"/>
</dbReference>
<organism evidence="9">
    <name type="scientific">uncultured bacterium BAC17H8</name>
    <dbReference type="NCBI Taxonomy" id="332980"/>
    <lineage>
        <taxon>Bacteria</taxon>
        <taxon>environmental samples</taxon>
    </lineage>
</organism>
<comment type="similarity">
    <text evidence="2 8">Belongs to the 4-toluene sulfonate uptake permease (TSUP) (TC 2.A.102) family.</text>
</comment>
<evidence type="ECO:0000313" key="9">
    <source>
        <dbReference type="EMBL" id="AAY87320.1"/>
    </source>
</evidence>
<feature type="transmembrane region" description="Helical" evidence="8">
    <location>
        <begin position="130"/>
        <end position="151"/>
    </location>
</feature>
<keyword evidence="7 8" id="KW-0472">Membrane</keyword>
<keyword evidence="6 8" id="KW-1133">Transmembrane helix</keyword>
<evidence type="ECO:0000256" key="1">
    <source>
        <dbReference type="ARBA" id="ARBA00004651"/>
    </source>
</evidence>
<comment type="subcellular location">
    <subcellularLocation>
        <location evidence="1 8">Cell membrane</location>
        <topology evidence="1 8">Multi-pass membrane protein</topology>
    </subcellularLocation>
</comment>
<dbReference type="InterPro" id="IPR002781">
    <property type="entry name" value="TM_pro_TauE-like"/>
</dbReference>
<dbReference type="PANTHER" id="PTHR30269:SF37">
    <property type="entry name" value="MEMBRANE TRANSPORTER PROTEIN"/>
    <property type="match status" value="1"/>
</dbReference>
<feature type="transmembrane region" description="Helical" evidence="8">
    <location>
        <begin position="101"/>
        <end position="118"/>
    </location>
</feature>
<evidence type="ECO:0000256" key="5">
    <source>
        <dbReference type="ARBA" id="ARBA00022692"/>
    </source>
</evidence>
<accession>Q4JMJ3</accession>
<dbReference type="PANTHER" id="PTHR30269">
    <property type="entry name" value="TRANSMEMBRANE PROTEIN YFCA"/>
    <property type="match status" value="1"/>
</dbReference>
<feature type="transmembrane region" description="Helical" evidence="8">
    <location>
        <begin position="48"/>
        <end position="66"/>
    </location>
</feature>
<keyword evidence="3" id="KW-0813">Transport</keyword>
<dbReference type="EMBL" id="DQ068068">
    <property type="protein sequence ID" value="AAY87320.1"/>
    <property type="molecule type" value="Genomic_DNA"/>
</dbReference>
<name>Q4JMJ3_9BACT</name>
<dbReference type="Pfam" id="PF01925">
    <property type="entry name" value="TauE"/>
    <property type="match status" value="1"/>
</dbReference>
<keyword evidence="4 8" id="KW-1003">Cell membrane</keyword>
<dbReference type="GO" id="GO:0005886">
    <property type="term" value="C:plasma membrane"/>
    <property type="evidence" value="ECO:0007669"/>
    <property type="project" value="UniProtKB-SubCell"/>
</dbReference>
<feature type="transmembrane region" description="Helical" evidence="8">
    <location>
        <begin position="201"/>
        <end position="220"/>
    </location>
</feature>
<evidence type="ECO:0000256" key="3">
    <source>
        <dbReference type="ARBA" id="ARBA00022448"/>
    </source>
</evidence>